<evidence type="ECO:0000256" key="1">
    <source>
        <dbReference type="SAM" id="MobiDB-lite"/>
    </source>
</evidence>
<accession>A0A542EKA2</accession>
<reference evidence="2 3" key="1">
    <citation type="submission" date="2019-06" db="EMBL/GenBank/DDBJ databases">
        <title>Sequencing the genomes of 1000 actinobacteria strains.</title>
        <authorList>
            <person name="Klenk H.-P."/>
        </authorList>
    </citation>
    <scope>NUCLEOTIDE SEQUENCE [LARGE SCALE GENOMIC DNA]</scope>
    <source>
        <strain evidence="2 3">DSM 19828</strain>
    </source>
</reference>
<feature type="region of interest" description="Disordered" evidence="1">
    <location>
        <begin position="1"/>
        <end position="40"/>
    </location>
</feature>
<comment type="caution">
    <text evidence="2">The sequence shown here is derived from an EMBL/GenBank/DDBJ whole genome shotgun (WGS) entry which is preliminary data.</text>
</comment>
<feature type="compositionally biased region" description="Polar residues" evidence="1">
    <location>
        <begin position="25"/>
        <end position="34"/>
    </location>
</feature>
<proteinExistence type="predicted"/>
<evidence type="ECO:0000313" key="2">
    <source>
        <dbReference type="EMBL" id="TQJ15768.1"/>
    </source>
</evidence>
<protein>
    <submittedName>
        <fullName evidence="2">Uncharacterized protein</fullName>
    </submittedName>
</protein>
<dbReference type="Proteomes" id="UP000320806">
    <property type="component" value="Unassembled WGS sequence"/>
</dbReference>
<gene>
    <name evidence="2" type="ORF">FB459_3337</name>
</gene>
<dbReference type="EMBL" id="VFMO01000001">
    <property type="protein sequence ID" value="TQJ15768.1"/>
    <property type="molecule type" value="Genomic_DNA"/>
</dbReference>
<organism evidence="2 3">
    <name type="scientific">Yimella lutea</name>
    <dbReference type="NCBI Taxonomy" id="587872"/>
    <lineage>
        <taxon>Bacteria</taxon>
        <taxon>Bacillati</taxon>
        <taxon>Actinomycetota</taxon>
        <taxon>Actinomycetes</taxon>
        <taxon>Micrococcales</taxon>
        <taxon>Dermacoccaceae</taxon>
        <taxon>Yimella</taxon>
    </lineage>
</organism>
<evidence type="ECO:0000313" key="3">
    <source>
        <dbReference type="Proteomes" id="UP000320806"/>
    </source>
</evidence>
<name>A0A542EKA2_9MICO</name>
<keyword evidence="3" id="KW-1185">Reference proteome</keyword>
<feature type="compositionally biased region" description="Basic and acidic residues" evidence="1">
    <location>
        <begin position="1"/>
        <end position="15"/>
    </location>
</feature>
<sequence length="83" mass="9144">MLDSVSEERAHHYEGGHPMGWPPSFATTEQTRTGTPAEVDDSDKTNLVVMQLLFRGLLGLTGLLGLCREPSRFAAPFVFVTPR</sequence>
<dbReference type="AlphaFoldDB" id="A0A542EKA2"/>